<evidence type="ECO:0000313" key="7">
    <source>
        <dbReference type="EMBL" id="ORX53863.1"/>
    </source>
</evidence>
<dbReference type="InterPro" id="IPR008271">
    <property type="entry name" value="Ser/Thr_kinase_AS"/>
</dbReference>
<feature type="binding site" evidence="4">
    <location>
        <position position="40"/>
    </location>
    <ligand>
        <name>ATP</name>
        <dbReference type="ChEBI" id="CHEBI:30616"/>
    </ligand>
</feature>
<dbReference type="EC" id="2.7.11.1" evidence="1"/>
<keyword evidence="7" id="KW-0808">Transferase</keyword>
<evidence type="ECO:0000256" key="3">
    <source>
        <dbReference type="ARBA" id="ARBA00022840"/>
    </source>
</evidence>
<dbReference type="Gene3D" id="1.10.510.10">
    <property type="entry name" value="Transferase(Phosphotransferase) domain 1"/>
    <property type="match status" value="1"/>
</dbReference>
<dbReference type="PROSITE" id="PS00108">
    <property type="entry name" value="PROTEIN_KINASE_ST"/>
    <property type="match status" value="1"/>
</dbReference>
<protein>
    <recommendedName>
        <fullName evidence="1">non-specific serine/threonine protein kinase</fullName>
        <ecNumber evidence="1">2.7.11.1</ecNumber>
    </recommendedName>
</protein>
<evidence type="ECO:0000256" key="1">
    <source>
        <dbReference type="ARBA" id="ARBA00012513"/>
    </source>
</evidence>
<dbReference type="InterPro" id="IPR017441">
    <property type="entry name" value="Protein_kinase_ATP_BS"/>
</dbReference>
<dbReference type="OrthoDB" id="5579860at2759"/>
<evidence type="ECO:0000259" key="6">
    <source>
        <dbReference type="PROSITE" id="PS50011"/>
    </source>
</evidence>
<dbReference type="PANTHER" id="PTHR11909">
    <property type="entry name" value="CASEIN KINASE-RELATED"/>
    <property type="match status" value="1"/>
</dbReference>
<dbReference type="Pfam" id="PF00069">
    <property type="entry name" value="Pkinase"/>
    <property type="match status" value="1"/>
</dbReference>
<evidence type="ECO:0000256" key="2">
    <source>
        <dbReference type="ARBA" id="ARBA00022741"/>
    </source>
</evidence>
<keyword evidence="3 4" id="KW-0067">ATP-binding</keyword>
<dbReference type="GO" id="GO:0004674">
    <property type="term" value="F:protein serine/threonine kinase activity"/>
    <property type="evidence" value="ECO:0007669"/>
    <property type="project" value="UniProtKB-KW"/>
</dbReference>
<keyword evidence="2 4" id="KW-0547">Nucleotide-binding</keyword>
<name>A0A1Y1VF45_9FUNG</name>
<dbReference type="AlphaFoldDB" id="A0A1Y1VF45"/>
<dbReference type="InterPro" id="IPR050235">
    <property type="entry name" value="CK1_Ser-Thr_kinase"/>
</dbReference>
<comment type="caution">
    <text evidence="7">The sequence shown here is derived from an EMBL/GenBank/DDBJ whole genome shotgun (WGS) entry which is preliminary data.</text>
</comment>
<comment type="similarity">
    <text evidence="5">Belongs to the protein kinase superfamily.</text>
</comment>
<dbReference type="SUPFAM" id="SSF56112">
    <property type="entry name" value="Protein kinase-like (PK-like)"/>
    <property type="match status" value="1"/>
</dbReference>
<dbReference type="PROSITE" id="PS00107">
    <property type="entry name" value="PROTEIN_KINASE_ATP"/>
    <property type="match status" value="1"/>
</dbReference>
<dbReference type="InterPro" id="IPR011009">
    <property type="entry name" value="Kinase-like_dom_sf"/>
</dbReference>
<organism evidence="7 8">
    <name type="scientific">Piromyces finnis</name>
    <dbReference type="NCBI Taxonomy" id="1754191"/>
    <lineage>
        <taxon>Eukaryota</taxon>
        <taxon>Fungi</taxon>
        <taxon>Fungi incertae sedis</taxon>
        <taxon>Chytridiomycota</taxon>
        <taxon>Chytridiomycota incertae sedis</taxon>
        <taxon>Neocallimastigomycetes</taxon>
        <taxon>Neocallimastigales</taxon>
        <taxon>Neocallimastigaceae</taxon>
        <taxon>Piromyces</taxon>
    </lineage>
</organism>
<evidence type="ECO:0000256" key="4">
    <source>
        <dbReference type="PROSITE-ProRule" id="PRU10141"/>
    </source>
</evidence>
<keyword evidence="8" id="KW-1185">Reference proteome</keyword>
<reference evidence="7 8" key="1">
    <citation type="submission" date="2016-08" db="EMBL/GenBank/DDBJ databases">
        <title>Genomes of anaerobic fungi encode conserved fungal cellulosomes for biomass hydrolysis.</title>
        <authorList>
            <consortium name="DOE Joint Genome Institute"/>
            <person name="Haitjema C.H."/>
            <person name="Gilmore S.P."/>
            <person name="Henske J.K."/>
            <person name="Solomon K.V."/>
            <person name="De Groot R."/>
            <person name="Kuo A."/>
            <person name="Mondo S.J."/>
            <person name="Salamov A.A."/>
            <person name="Labutti K."/>
            <person name="Zhao Z."/>
            <person name="Chiniquy J."/>
            <person name="Barry K."/>
            <person name="Brewer H.M."/>
            <person name="Purvine S.O."/>
            <person name="Wright A.T."/>
            <person name="Boxma B."/>
            <person name="Van Alen T."/>
            <person name="Hackstein J.H."/>
            <person name="Baker S.E."/>
            <person name="Grigoriev I.V."/>
            <person name="O'Malley M.A."/>
        </authorList>
    </citation>
    <scope>NUCLEOTIDE SEQUENCE [LARGE SCALE GENOMIC DNA]</scope>
    <source>
        <strain evidence="8">finn</strain>
    </source>
</reference>
<dbReference type="GO" id="GO:0005524">
    <property type="term" value="F:ATP binding"/>
    <property type="evidence" value="ECO:0007669"/>
    <property type="project" value="UniProtKB-UniRule"/>
</dbReference>
<reference evidence="7 8" key="2">
    <citation type="submission" date="2016-08" db="EMBL/GenBank/DDBJ databases">
        <title>Pervasive Adenine N6-methylation of Active Genes in Fungi.</title>
        <authorList>
            <consortium name="DOE Joint Genome Institute"/>
            <person name="Mondo S.J."/>
            <person name="Dannebaum R.O."/>
            <person name="Kuo R.C."/>
            <person name="Labutti K."/>
            <person name="Haridas S."/>
            <person name="Kuo A."/>
            <person name="Salamov A."/>
            <person name="Ahrendt S.R."/>
            <person name="Lipzen A."/>
            <person name="Sullivan W."/>
            <person name="Andreopoulos W.B."/>
            <person name="Clum A."/>
            <person name="Lindquist E."/>
            <person name="Daum C."/>
            <person name="Ramamoorthy G.K."/>
            <person name="Gryganskyi A."/>
            <person name="Culley D."/>
            <person name="Magnuson J.K."/>
            <person name="James T.Y."/>
            <person name="O'Malley M.A."/>
            <person name="Stajich J.E."/>
            <person name="Spatafora J.W."/>
            <person name="Visel A."/>
            <person name="Grigoriev I.V."/>
        </authorList>
    </citation>
    <scope>NUCLEOTIDE SEQUENCE [LARGE SCALE GENOMIC DNA]</scope>
    <source>
        <strain evidence="8">finn</strain>
    </source>
</reference>
<dbReference type="Proteomes" id="UP000193719">
    <property type="component" value="Unassembled WGS sequence"/>
</dbReference>
<evidence type="ECO:0000256" key="5">
    <source>
        <dbReference type="RuleBase" id="RU000304"/>
    </source>
</evidence>
<dbReference type="SMART" id="SM00220">
    <property type="entry name" value="S_TKc"/>
    <property type="match status" value="1"/>
</dbReference>
<evidence type="ECO:0000313" key="8">
    <source>
        <dbReference type="Proteomes" id="UP000193719"/>
    </source>
</evidence>
<proteinExistence type="inferred from homology"/>
<dbReference type="STRING" id="1754191.A0A1Y1VF45"/>
<feature type="domain" description="Protein kinase" evidence="6">
    <location>
        <begin position="11"/>
        <end position="292"/>
    </location>
</feature>
<keyword evidence="5" id="KW-0723">Serine/threonine-protein kinase</keyword>
<accession>A0A1Y1VF45</accession>
<dbReference type="PROSITE" id="PS50011">
    <property type="entry name" value="PROTEIN_KINASE_DOM"/>
    <property type="match status" value="1"/>
</dbReference>
<keyword evidence="7" id="KW-0418">Kinase</keyword>
<dbReference type="EMBL" id="MCFH01000012">
    <property type="protein sequence ID" value="ORX53863.1"/>
    <property type="molecule type" value="Genomic_DNA"/>
</dbReference>
<gene>
    <name evidence="7" type="ORF">BCR36DRAFT_283796</name>
</gene>
<dbReference type="InterPro" id="IPR000719">
    <property type="entry name" value="Prot_kinase_dom"/>
</dbReference>
<sequence>MLSSIVVKKKWKLLDSLGKGAFGEIYTAVNIYSGEKVAVKVEGPLNNTSKKRKPLLLMEMDVLKKLQGYPYFCKLEAYGRFTIQSKVNSTYNYIIMQLLGSSLSKLRRKCQRFSIATTALLGKQILRAIEVCHNVAGVVHRDIKPGNFCMGISPPGNGTNGTYTRSKCYMIDFGLCRSYRNSEGVLREERKHVGFRGTVAYASINAHEGRDLGRVDDLWSMFYMLVEFVRGDLPWKVKEKEKVAELKKKYTNESLVANLPKPFLEIMNYLVSLHFEDAPNYNHIDKLLDKLFECSGKPKNIPFDW</sequence>